<protein>
    <submittedName>
        <fullName evidence="2">Uncharacterized protein</fullName>
    </submittedName>
</protein>
<name>A0A401Q8W2_SCYTO</name>
<evidence type="ECO:0000256" key="1">
    <source>
        <dbReference type="SAM" id="Coils"/>
    </source>
</evidence>
<gene>
    <name evidence="2" type="ORF">scyTo_0023313</name>
</gene>
<accession>A0A401Q8W2</accession>
<evidence type="ECO:0000313" key="2">
    <source>
        <dbReference type="EMBL" id="GCB81818.1"/>
    </source>
</evidence>
<dbReference type="STRING" id="75743.A0A401Q8W2"/>
<keyword evidence="1" id="KW-0175">Coiled coil</keyword>
<reference evidence="2 3" key="1">
    <citation type="journal article" date="2018" name="Nat. Ecol. Evol.">
        <title>Shark genomes provide insights into elasmobranch evolution and the origin of vertebrates.</title>
        <authorList>
            <person name="Hara Y"/>
            <person name="Yamaguchi K"/>
            <person name="Onimaru K"/>
            <person name="Kadota M"/>
            <person name="Koyanagi M"/>
            <person name="Keeley SD"/>
            <person name="Tatsumi K"/>
            <person name="Tanaka K"/>
            <person name="Motone F"/>
            <person name="Kageyama Y"/>
            <person name="Nozu R"/>
            <person name="Adachi N"/>
            <person name="Nishimura O"/>
            <person name="Nakagawa R"/>
            <person name="Tanegashima C"/>
            <person name="Kiyatake I"/>
            <person name="Matsumoto R"/>
            <person name="Murakumo K"/>
            <person name="Nishida K"/>
            <person name="Terakita A"/>
            <person name="Kuratani S"/>
            <person name="Sato K"/>
            <person name="Hyodo S Kuraku.S."/>
        </authorList>
    </citation>
    <scope>NUCLEOTIDE SEQUENCE [LARGE SCALE GENOMIC DNA]</scope>
</reference>
<dbReference type="EMBL" id="BFAA01028279">
    <property type="protein sequence ID" value="GCB81818.1"/>
    <property type="molecule type" value="Genomic_DNA"/>
</dbReference>
<evidence type="ECO:0000313" key="3">
    <source>
        <dbReference type="Proteomes" id="UP000288216"/>
    </source>
</evidence>
<organism evidence="2 3">
    <name type="scientific">Scyliorhinus torazame</name>
    <name type="common">Cloudy catshark</name>
    <name type="synonym">Catulus torazame</name>
    <dbReference type="NCBI Taxonomy" id="75743"/>
    <lineage>
        <taxon>Eukaryota</taxon>
        <taxon>Metazoa</taxon>
        <taxon>Chordata</taxon>
        <taxon>Craniata</taxon>
        <taxon>Vertebrata</taxon>
        <taxon>Chondrichthyes</taxon>
        <taxon>Elasmobranchii</taxon>
        <taxon>Galeomorphii</taxon>
        <taxon>Galeoidea</taxon>
        <taxon>Carcharhiniformes</taxon>
        <taxon>Scyliorhinidae</taxon>
        <taxon>Scyliorhinus</taxon>
    </lineage>
</organism>
<feature type="coiled-coil region" evidence="1">
    <location>
        <begin position="9"/>
        <end position="47"/>
    </location>
</feature>
<dbReference type="Proteomes" id="UP000288216">
    <property type="component" value="Unassembled WGS sequence"/>
</dbReference>
<proteinExistence type="predicted"/>
<dbReference type="AlphaFoldDB" id="A0A401Q8W2"/>
<keyword evidence="3" id="KW-1185">Reference proteome</keyword>
<feature type="non-terminal residue" evidence="2">
    <location>
        <position position="1"/>
    </location>
</feature>
<comment type="caution">
    <text evidence="2">The sequence shown here is derived from an EMBL/GenBank/DDBJ whole genome shotgun (WGS) entry which is preliminary data.</text>
</comment>
<sequence length="69" mass="8391">AALMLTETLKEREAQIELKRKKINLIESEERSQMEEMQRRLNMGEDEEYKKIIKQKEKRKALADFHEQQ</sequence>